<evidence type="ECO:0000256" key="5">
    <source>
        <dbReference type="ARBA" id="ARBA00023012"/>
    </source>
</evidence>
<feature type="transmembrane region" description="Helical" evidence="7">
    <location>
        <begin position="130"/>
        <end position="149"/>
    </location>
</feature>
<dbReference type="Gene3D" id="3.30.565.10">
    <property type="entry name" value="Histidine kinase-like ATPase, C-terminal domain"/>
    <property type="match status" value="1"/>
</dbReference>
<keyword evidence="7" id="KW-1133">Transmembrane helix</keyword>
<feature type="transmembrane region" description="Helical" evidence="7">
    <location>
        <begin position="66"/>
        <end position="94"/>
    </location>
</feature>
<evidence type="ECO:0000256" key="7">
    <source>
        <dbReference type="SAM" id="Phobius"/>
    </source>
</evidence>
<feature type="transmembrane region" description="Helical" evidence="7">
    <location>
        <begin position="7"/>
        <end position="27"/>
    </location>
</feature>
<protein>
    <recommendedName>
        <fullName evidence="2">histidine kinase</fullName>
        <ecNumber evidence="2">2.7.13.3</ecNumber>
    </recommendedName>
</protein>
<keyword evidence="7" id="KW-0812">Transmembrane</keyword>
<evidence type="ECO:0000313" key="10">
    <source>
        <dbReference type="Proteomes" id="UP000195208"/>
    </source>
</evidence>
<gene>
    <name evidence="9" type="ORF">B9M88_00570</name>
</gene>
<dbReference type="PANTHER" id="PTHR24421">
    <property type="entry name" value="NITRATE/NITRITE SENSOR PROTEIN NARX-RELATED"/>
    <property type="match status" value="1"/>
</dbReference>
<evidence type="ECO:0000256" key="3">
    <source>
        <dbReference type="ARBA" id="ARBA00022679"/>
    </source>
</evidence>
<feature type="transmembrane region" description="Helical" evidence="7">
    <location>
        <begin position="106"/>
        <end position="125"/>
    </location>
</feature>
<name>A0ABX3Z6P6_9STAP</name>
<accession>A0ABX3Z6P6</accession>
<keyword evidence="7" id="KW-0472">Membrane</keyword>
<reference evidence="9 10" key="1">
    <citation type="submission" date="2017-04" db="EMBL/GenBank/DDBJ databases">
        <title>Staphylococcus agnetis, a potential pathogen in the broiler production.</title>
        <authorList>
            <person name="Poulsen L."/>
        </authorList>
    </citation>
    <scope>NUCLEOTIDE SEQUENCE [LARGE SCALE GENOMIC DNA]</scope>
    <source>
        <strain evidence="9 10">723_310714_2_2_spleen</strain>
    </source>
</reference>
<evidence type="ECO:0000256" key="1">
    <source>
        <dbReference type="ARBA" id="ARBA00000085"/>
    </source>
</evidence>
<sequence length="364" mass="42237">MTFKERVSKFPTIHLTYCMIPLVSIFIEQSPLPMFVTISIWILFMVTTALLTMLKDDEIKKYLHIILILHCLCIILLACYVNPSIVILFVFLTFYLPNYVFNSPKLVLVSYYFFSLLIVLLYTYLTENTLLIYIVFLEIILTISFVVNLKNKEKQILTQKLHQQKRQINQLMAEQERQRIAQDLHDTLGHVFASISIKSELAQKLCLTDPSKACIEMKEVQTISKETLNQVRKIVDNVHWITFMSEVKRMSHMLKESHIEFIYSGVECIESIPIEKQTSLAMILREAMNNVIKHSNATRVSLDIQCIDNNIYFRIYDNGWVMPSQPFEVKSIQERVDDLNGQLTISSSGDGVVLLIVFDMEGFI</sequence>
<proteinExistence type="predicted"/>
<keyword evidence="10" id="KW-1185">Reference proteome</keyword>
<keyword evidence="6" id="KW-0175">Coiled coil</keyword>
<dbReference type="EMBL" id="NEFX01000001">
    <property type="protein sequence ID" value="OTW32203.1"/>
    <property type="molecule type" value="Genomic_DNA"/>
</dbReference>
<organism evidence="9 10">
    <name type="scientific">Staphylococcus agnetis</name>
    <dbReference type="NCBI Taxonomy" id="985762"/>
    <lineage>
        <taxon>Bacteria</taxon>
        <taxon>Bacillati</taxon>
        <taxon>Bacillota</taxon>
        <taxon>Bacilli</taxon>
        <taxon>Bacillales</taxon>
        <taxon>Staphylococcaceae</taxon>
        <taxon>Staphylococcus</taxon>
    </lineage>
</organism>
<dbReference type="EC" id="2.7.13.3" evidence="2"/>
<comment type="catalytic activity">
    <reaction evidence="1">
        <text>ATP + protein L-histidine = ADP + protein N-phospho-L-histidine.</text>
        <dbReference type="EC" id="2.7.13.3"/>
    </reaction>
</comment>
<dbReference type="CDD" id="cd16917">
    <property type="entry name" value="HATPase_UhpB-NarQ-NarX-like"/>
    <property type="match status" value="1"/>
</dbReference>
<dbReference type="Gene3D" id="1.20.5.1930">
    <property type="match status" value="1"/>
</dbReference>
<keyword evidence="4" id="KW-0418">Kinase</keyword>
<keyword evidence="3" id="KW-0808">Transferase</keyword>
<dbReference type="Proteomes" id="UP000195208">
    <property type="component" value="Unassembled WGS sequence"/>
</dbReference>
<feature type="coiled-coil region" evidence="6">
    <location>
        <begin position="147"/>
        <end position="181"/>
    </location>
</feature>
<feature type="domain" description="Signal transduction histidine kinase subgroup 3 dimerisation and phosphoacceptor" evidence="8">
    <location>
        <begin position="176"/>
        <end position="238"/>
    </location>
</feature>
<comment type="caution">
    <text evidence="9">The sequence shown here is derived from an EMBL/GenBank/DDBJ whole genome shotgun (WGS) entry which is preliminary data.</text>
</comment>
<feature type="transmembrane region" description="Helical" evidence="7">
    <location>
        <begin position="33"/>
        <end position="54"/>
    </location>
</feature>
<evidence type="ECO:0000256" key="6">
    <source>
        <dbReference type="SAM" id="Coils"/>
    </source>
</evidence>
<dbReference type="InterPro" id="IPR050482">
    <property type="entry name" value="Sensor_HK_TwoCompSys"/>
</dbReference>
<evidence type="ECO:0000259" key="8">
    <source>
        <dbReference type="Pfam" id="PF07730"/>
    </source>
</evidence>
<dbReference type="InterPro" id="IPR011712">
    <property type="entry name" value="Sig_transdc_His_kin_sub3_dim/P"/>
</dbReference>
<dbReference type="InterPro" id="IPR036890">
    <property type="entry name" value="HATPase_C_sf"/>
</dbReference>
<evidence type="ECO:0000256" key="2">
    <source>
        <dbReference type="ARBA" id="ARBA00012438"/>
    </source>
</evidence>
<dbReference type="SUPFAM" id="SSF55874">
    <property type="entry name" value="ATPase domain of HSP90 chaperone/DNA topoisomerase II/histidine kinase"/>
    <property type="match status" value="1"/>
</dbReference>
<dbReference type="PANTHER" id="PTHR24421:SF63">
    <property type="entry name" value="SENSOR HISTIDINE KINASE DESK"/>
    <property type="match status" value="1"/>
</dbReference>
<keyword evidence="5" id="KW-0902">Two-component regulatory system</keyword>
<dbReference type="Pfam" id="PF07730">
    <property type="entry name" value="HisKA_3"/>
    <property type="match status" value="1"/>
</dbReference>
<evidence type="ECO:0000313" key="9">
    <source>
        <dbReference type="EMBL" id="OTW32203.1"/>
    </source>
</evidence>
<evidence type="ECO:0000256" key="4">
    <source>
        <dbReference type="ARBA" id="ARBA00022777"/>
    </source>
</evidence>